<sequence>MPSQVSVDKALNLPWSAFTLGLCSLNPPAAFYHGASWVPYDRPLILQRLDLTSSQSSPKWLDGFKSFPRRVHYQHMTAIVHLHAVSVQAVQDSTGGQGETLTYSLGEQAWAAVPIFTRGYCHTACYQLPLYQGSPSQAILGTLAHGECLSVLEDLRQTGELQLLKGASVFVRVADGRRSEELEQGDKDVDISQLPQDQLEVYSPRCDSTPQQIPPSLKDSFSSQLSTHFTKVNMGLPHKPLVLWFIKHWKTPNNSNSTTSSSYEKASSIIQPRSPSNLNGTILRTALKLPSPQLMLDNVIFKIKLFSF</sequence>
<comment type="caution">
    <text evidence="1">The sequence shown here is derived from an EMBL/GenBank/DDBJ whole genome shotgun (WGS) entry which is preliminary data.</text>
</comment>
<keyword evidence="2" id="KW-1185">Reference proteome</keyword>
<reference evidence="1" key="1">
    <citation type="thesis" date="2021" institute="BYU ScholarsArchive" country="Provo, UT, USA">
        <title>Applications of and Algorithms for Genome Assembly and Genomic Analyses with an Emphasis on Marine Teleosts.</title>
        <authorList>
            <person name="Pickett B.D."/>
        </authorList>
    </citation>
    <scope>NUCLEOTIDE SEQUENCE</scope>
    <source>
        <strain evidence="1">HI-2016</strain>
    </source>
</reference>
<dbReference type="AlphaFoldDB" id="A0A8T2PC82"/>
<evidence type="ECO:0000313" key="2">
    <source>
        <dbReference type="Proteomes" id="UP000824540"/>
    </source>
</evidence>
<gene>
    <name evidence="1" type="ORF">JZ751_024882</name>
</gene>
<proteinExistence type="predicted"/>
<accession>A0A8T2PC82</accession>
<organism evidence="1 2">
    <name type="scientific">Albula glossodonta</name>
    <name type="common">roundjaw bonefish</name>
    <dbReference type="NCBI Taxonomy" id="121402"/>
    <lineage>
        <taxon>Eukaryota</taxon>
        <taxon>Metazoa</taxon>
        <taxon>Chordata</taxon>
        <taxon>Craniata</taxon>
        <taxon>Vertebrata</taxon>
        <taxon>Euteleostomi</taxon>
        <taxon>Actinopterygii</taxon>
        <taxon>Neopterygii</taxon>
        <taxon>Teleostei</taxon>
        <taxon>Albuliformes</taxon>
        <taxon>Albulidae</taxon>
        <taxon>Albula</taxon>
    </lineage>
</organism>
<evidence type="ECO:0000313" key="1">
    <source>
        <dbReference type="EMBL" id="KAG9350993.1"/>
    </source>
</evidence>
<dbReference type="EMBL" id="JAFBMS010000007">
    <property type="protein sequence ID" value="KAG9350993.1"/>
    <property type="molecule type" value="Genomic_DNA"/>
</dbReference>
<protein>
    <submittedName>
        <fullName evidence="1">Uncharacterized protein</fullName>
    </submittedName>
</protein>
<dbReference type="Proteomes" id="UP000824540">
    <property type="component" value="Unassembled WGS sequence"/>
</dbReference>
<dbReference type="OrthoDB" id="289416at2759"/>
<name>A0A8T2PC82_9TELE</name>